<protein>
    <submittedName>
        <fullName evidence="2">Uncharacterized protein</fullName>
    </submittedName>
</protein>
<sequence length="146" mass="15661">MRQYIFLICFIVVVSVIAADSSSQESAEKKEGGSSYTTKIPIESVAVARKKTGEDKADVAIATKLVATATKSTIVAIENDGKKEEEAARARRETKSSESLEDLKEAAVDQLKHGDKHAAGPNESDMAAGDPVKLEAKPVVRARRFA</sequence>
<proteinExistence type="predicted"/>
<evidence type="ECO:0000313" key="2">
    <source>
        <dbReference type="WBParaSite" id="ES5_v2.g27208.t1"/>
    </source>
</evidence>
<accession>A0AC34GC88</accession>
<dbReference type="WBParaSite" id="ES5_v2.g27208.t1">
    <property type="protein sequence ID" value="ES5_v2.g27208.t1"/>
    <property type="gene ID" value="ES5_v2.g27208"/>
</dbReference>
<organism evidence="1 2">
    <name type="scientific">Panagrolaimus sp. ES5</name>
    <dbReference type="NCBI Taxonomy" id="591445"/>
    <lineage>
        <taxon>Eukaryota</taxon>
        <taxon>Metazoa</taxon>
        <taxon>Ecdysozoa</taxon>
        <taxon>Nematoda</taxon>
        <taxon>Chromadorea</taxon>
        <taxon>Rhabditida</taxon>
        <taxon>Tylenchina</taxon>
        <taxon>Panagrolaimomorpha</taxon>
        <taxon>Panagrolaimoidea</taxon>
        <taxon>Panagrolaimidae</taxon>
        <taxon>Panagrolaimus</taxon>
    </lineage>
</organism>
<dbReference type="Proteomes" id="UP000887579">
    <property type="component" value="Unplaced"/>
</dbReference>
<name>A0AC34GC88_9BILA</name>
<reference evidence="2" key="1">
    <citation type="submission" date="2022-11" db="UniProtKB">
        <authorList>
            <consortium name="WormBaseParasite"/>
        </authorList>
    </citation>
    <scope>IDENTIFICATION</scope>
</reference>
<evidence type="ECO:0000313" key="1">
    <source>
        <dbReference type="Proteomes" id="UP000887579"/>
    </source>
</evidence>